<dbReference type="AlphaFoldDB" id="A0A0M1KYK4"/>
<comment type="caution">
    <text evidence="1">The sequence shown here is derived from an EMBL/GenBank/DDBJ whole genome shotgun (WGS) entry which is preliminary data.</text>
</comment>
<organism evidence="1 2">
    <name type="scientific">Clostridium botulinum</name>
    <dbReference type="NCBI Taxonomy" id="1491"/>
    <lineage>
        <taxon>Bacteria</taxon>
        <taxon>Bacillati</taxon>
        <taxon>Bacillota</taxon>
        <taxon>Clostridia</taxon>
        <taxon>Eubacteriales</taxon>
        <taxon>Clostridiaceae</taxon>
        <taxon>Clostridium</taxon>
    </lineage>
</organism>
<evidence type="ECO:0000313" key="1">
    <source>
        <dbReference type="EMBL" id="NFF03493.1"/>
    </source>
</evidence>
<accession>A0A0M1KYK4</accession>
<protein>
    <submittedName>
        <fullName evidence="1">Uncharacterized protein</fullName>
    </submittedName>
</protein>
<reference evidence="1 2" key="1">
    <citation type="submission" date="2019-04" db="EMBL/GenBank/DDBJ databases">
        <title>Genome sequencing of Clostridium botulinum Groups I-IV and Clostridium butyricum.</title>
        <authorList>
            <person name="Brunt J."/>
            <person name="Van Vliet A.H.M."/>
            <person name="Stringer S.C."/>
            <person name="Carter A.T."/>
            <person name="Peck M.W."/>
        </authorList>
    </citation>
    <scope>NUCLEOTIDE SEQUENCE [LARGE SCALE GENOMIC DNA]</scope>
    <source>
        <strain evidence="1 2">IFR 18/054</strain>
    </source>
</reference>
<dbReference type="Proteomes" id="UP000472521">
    <property type="component" value="Unassembled WGS sequence"/>
</dbReference>
<name>A0A0M1KYK4_CLOBO</name>
<gene>
    <name evidence="1" type="ORF">FCV25_17425</name>
</gene>
<dbReference type="OrthoDB" id="1787445at2"/>
<evidence type="ECO:0000313" key="2">
    <source>
        <dbReference type="Proteomes" id="UP000472521"/>
    </source>
</evidence>
<dbReference type="OMA" id="STIMFMV"/>
<dbReference type="EMBL" id="SWND01000014">
    <property type="protein sequence ID" value="NFF03493.1"/>
    <property type="molecule type" value="Genomic_DNA"/>
</dbReference>
<sequence length="155" mass="18076">MLKLSIVEFVARATPEAFLLIFAVYTFSNTKMNKKNYLLSSFLMLIMIFIIRSLPISYGIHTILSIMVLILLSYIINRIDVIRAVKSTIITIILQLICEGTNIFIIQYILKKNMNHIFRDPNLKTIYGIPSLIIFACIIVLRYIRLLKRKELQYD</sequence>
<dbReference type="RefSeq" id="WP_011986082.1">
    <property type="nucleotide sequence ID" value="NZ_CP013686.1"/>
</dbReference>
<proteinExistence type="predicted"/>